<reference evidence="2" key="1">
    <citation type="journal article" date="2017" name="Nature">
        <title>The sunflower genome provides insights into oil metabolism, flowering and Asterid evolution.</title>
        <authorList>
            <person name="Badouin H."/>
            <person name="Gouzy J."/>
            <person name="Grassa C.J."/>
            <person name="Murat F."/>
            <person name="Staton S.E."/>
            <person name="Cottret L."/>
            <person name="Lelandais-Briere C."/>
            <person name="Owens G.L."/>
            <person name="Carrere S."/>
            <person name="Mayjonade B."/>
            <person name="Legrand L."/>
            <person name="Gill N."/>
            <person name="Kane N.C."/>
            <person name="Bowers J.E."/>
            <person name="Hubner S."/>
            <person name="Bellec A."/>
            <person name="Berard A."/>
            <person name="Berges H."/>
            <person name="Blanchet N."/>
            <person name="Boniface M.C."/>
            <person name="Brunel D."/>
            <person name="Catrice O."/>
            <person name="Chaidir N."/>
            <person name="Claudel C."/>
            <person name="Donnadieu C."/>
            <person name="Faraut T."/>
            <person name="Fievet G."/>
            <person name="Helmstetter N."/>
            <person name="King M."/>
            <person name="Knapp S.J."/>
            <person name="Lai Z."/>
            <person name="Le Paslier M.C."/>
            <person name="Lippi Y."/>
            <person name="Lorenzon L."/>
            <person name="Mandel J.R."/>
            <person name="Marage G."/>
            <person name="Marchand G."/>
            <person name="Marquand E."/>
            <person name="Bret-Mestries E."/>
            <person name="Morien E."/>
            <person name="Nambeesan S."/>
            <person name="Nguyen T."/>
            <person name="Pegot-Espagnet P."/>
            <person name="Pouilly N."/>
            <person name="Raftis F."/>
            <person name="Sallet E."/>
            <person name="Schiex T."/>
            <person name="Thomas J."/>
            <person name="Vandecasteele C."/>
            <person name="Vares D."/>
            <person name="Vear F."/>
            <person name="Vautrin S."/>
            <person name="Crespi M."/>
            <person name="Mangin B."/>
            <person name="Burke J.M."/>
            <person name="Salse J."/>
            <person name="Munos S."/>
            <person name="Vincourt P."/>
            <person name="Rieseberg L.H."/>
            <person name="Langlade N.B."/>
        </authorList>
    </citation>
    <scope>NUCLEOTIDE SEQUENCE [LARGE SCALE GENOMIC DNA]</scope>
    <source>
        <strain evidence="2">cv. SF193</strain>
    </source>
</reference>
<gene>
    <name evidence="1" type="ORF">HannXRQ_Chr07g0191101</name>
</gene>
<organism evidence="1 2">
    <name type="scientific">Helianthus annuus</name>
    <name type="common">Common sunflower</name>
    <dbReference type="NCBI Taxonomy" id="4232"/>
    <lineage>
        <taxon>Eukaryota</taxon>
        <taxon>Viridiplantae</taxon>
        <taxon>Streptophyta</taxon>
        <taxon>Embryophyta</taxon>
        <taxon>Tracheophyta</taxon>
        <taxon>Spermatophyta</taxon>
        <taxon>Magnoliopsida</taxon>
        <taxon>eudicotyledons</taxon>
        <taxon>Gunneridae</taxon>
        <taxon>Pentapetalae</taxon>
        <taxon>asterids</taxon>
        <taxon>campanulids</taxon>
        <taxon>Asterales</taxon>
        <taxon>Asteraceae</taxon>
        <taxon>Asteroideae</taxon>
        <taxon>Heliantheae alliance</taxon>
        <taxon>Heliantheae</taxon>
        <taxon>Helianthus</taxon>
    </lineage>
</organism>
<proteinExistence type="predicted"/>
<keyword evidence="2" id="KW-1185">Reference proteome</keyword>
<evidence type="ECO:0000313" key="1">
    <source>
        <dbReference type="EMBL" id="OTG20260.1"/>
    </source>
</evidence>
<dbReference type="InParanoid" id="A0A251UA93"/>
<evidence type="ECO:0000313" key="2">
    <source>
        <dbReference type="Proteomes" id="UP000215914"/>
    </source>
</evidence>
<accession>A0A251UA93</accession>
<dbReference type="AlphaFoldDB" id="A0A251UA93"/>
<protein>
    <submittedName>
        <fullName evidence="1">Uncharacterized protein</fullName>
    </submittedName>
</protein>
<name>A0A251UA93_HELAN</name>
<dbReference type="Proteomes" id="UP000215914">
    <property type="component" value="Chromosome 7"/>
</dbReference>
<sequence length="91" mass="10081">MAATQSLSLLHISPSYSSFGYWNSHTSSFFTPTVRLFIGVQLSIQPLSYRSKPSRRYSSIVATVSSTAATPLQRFGPPLQLQMSADVVRRL</sequence>
<dbReference type="EMBL" id="CM007896">
    <property type="protein sequence ID" value="OTG20260.1"/>
    <property type="molecule type" value="Genomic_DNA"/>
</dbReference>